<feature type="transmembrane region" description="Helical" evidence="8">
    <location>
        <begin position="221"/>
        <end position="241"/>
    </location>
</feature>
<keyword evidence="4" id="KW-1003">Cell membrane</keyword>
<gene>
    <name evidence="9" type="ORF">HNQ88_000994</name>
</gene>
<accession>A0AAE4BRK2</accession>
<dbReference type="Gene3D" id="1.10.3470.10">
    <property type="entry name" value="ABC transporter involved in vitamin B12 uptake, BtuC"/>
    <property type="match status" value="1"/>
</dbReference>
<keyword evidence="5 8" id="KW-0812">Transmembrane</keyword>
<comment type="subcellular location">
    <subcellularLocation>
        <location evidence="1">Cell membrane</location>
        <topology evidence="1">Multi-pass membrane protein</topology>
    </subcellularLocation>
</comment>
<evidence type="ECO:0000256" key="1">
    <source>
        <dbReference type="ARBA" id="ARBA00004651"/>
    </source>
</evidence>
<dbReference type="Proteomes" id="UP001185092">
    <property type="component" value="Unassembled WGS sequence"/>
</dbReference>
<dbReference type="PANTHER" id="PTHR30472">
    <property type="entry name" value="FERRIC ENTEROBACTIN TRANSPORT SYSTEM PERMEASE PROTEIN"/>
    <property type="match status" value="1"/>
</dbReference>
<dbReference type="GO" id="GO:0005886">
    <property type="term" value="C:plasma membrane"/>
    <property type="evidence" value="ECO:0007669"/>
    <property type="project" value="UniProtKB-SubCell"/>
</dbReference>
<feature type="transmembrane region" description="Helical" evidence="8">
    <location>
        <begin position="270"/>
        <end position="300"/>
    </location>
</feature>
<organism evidence="9 10">
    <name type="scientific">Aureibacter tunicatorum</name>
    <dbReference type="NCBI Taxonomy" id="866807"/>
    <lineage>
        <taxon>Bacteria</taxon>
        <taxon>Pseudomonadati</taxon>
        <taxon>Bacteroidota</taxon>
        <taxon>Cytophagia</taxon>
        <taxon>Cytophagales</taxon>
        <taxon>Persicobacteraceae</taxon>
        <taxon>Aureibacter</taxon>
    </lineage>
</organism>
<feature type="transmembrane region" description="Helical" evidence="8">
    <location>
        <begin position="77"/>
        <end position="103"/>
    </location>
</feature>
<comment type="caution">
    <text evidence="9">The sequence shown here is derived from an EMBL/GenBank/DDBJ whole genome shotgun (WGS) entry which is preliminary data.</text>
</comment>
<feature type="transmembrane region" description="Helical" evidence="8">
    <location>
        <begin position="24"/>
        <end position="57"/>
    </location>
</feature>
<evidence type="ECO:0000313" key="9">
    <source>
        <dbReference type="EMBL" id="MDR6238018.1"/>
    </source>
</evidence>
<dbReference type="GO" id="GO:0022857">
    <property type="term" value="F:transmembrane transporter activity"/>
    <property type="evidence" value="ECO:0007669"/>
    <property type="project" value="InterPro"/>
</dbReference>
<dbReference type="InterPro" id="IPR000522">
    <property type="entry name" value="ABC_transptr_permease_BtuC"/>
</dbReference>
<keyword evidence="6 8" id="KW-1133">Transmembrane helix</keyword>
<feature type="transmembrane region" description="Helical" evidence="8">
    <location>
        <begin position="115"/>
        <end position="138"/>
    </location>
</feature>
<keyword evidence="3" id="KW-0813">Transport</keyword>
<dbReference type="PANTHER" id="PTHR30472:SF25">
    <property type="entry name" value="ABC TRANSPORTER PERMEASE PROTEIN MJ0876-RELATED"/>
    <property type="match status" value="1"/>
</dbReference>
<comment type="similarity">
    <text evidence="2">Belongs to the binding-protein-dependent transport system permease family. FecCD subfamily.</text>
</comment>
<dbReference type="EMBL" id="JAVDQD010000001">
    <property type="protein sequence ID" value="MDR6238018.1"/>
    <property type="molecule type" value="Genomic_DNA"/>
</dbReference>
<evidence type="ECO:0000256" key="7">
    <source>
        <dbReference type="ARBA" id="ARBA00023136"/>
    </source>
</evidence>
<name>A0AAE4BRK2_9BACT</name>
<evidence type="ECO:0000313" key="10">
    <source>
        <dbReference type="Proteomes" id="UP001185092"/>
    </source>
</evidence>
<evidence type="ECO:0000256" key="6">
    <source>
        <dbReference type="ARBA" id="ARBA00022989"/>
    </source>
</evidence>
<keyword evidence="10" id="KW-1185">Reference proteome</keyword>
<evidence type="ECO:0000256" key="3">
    <source>
        <dbReference type="ARBA" id="ARBA00022448"/>
    </source>
</evidence>
<reference evidence="9" key="1">
    <citation type="submission" date="2023-07" db="EMBL/GenBank/DDBJ databases">
        <title>Genomic Encyclopedia of Type Strains, Phase IV (KMG-IV): sequencing the most valuable type-strain genomes for metagenomic binning, comparative biology and taxonomic classification.</title>
        <authorList>
            <person name="Goeker M."/>
        </authorList>
    </citation>
    <scope>NUCLEOTIDE SEQUENCE</scope>
    <source>
        <strain evidence="9">DSM 26174</strain>
    </source>
</reference>
<dbReference type="AlphaFoldDB" id="A0AAE4BRK2"/>
<keyword evidence="7 8" id="KW-0472">Membrane</keyword>
<evidence type="ECO:0000256" key="4">
    <source>
        <dbReference type="ARBA" id="ARBA00022475"/>
    </source>
</evidence>
<evidence type="ECO:0000256" key="5">
    <source>
        <dbReference type="ARBA" id="ARBA00022692"/>
    </source>
</evidence>
<feature type="transmembrane region" description="Helical" evidence="8">
    <location>
        <begin position="178"/>
        <end position="201"/>
    </location>
</feature>
<proteinExistence type="inferred from homology"/>
<feature type="transmembrane region" description="Helical" evidence="8">
    <location>
        <begin position="144"/>
        <end position="166"/>
    </location>
</feature>
<dbReference type="RefSeq" id="WP_309937489.1">
    <property type="nucleotide sequence ID" value="NZ_AP025305.1"/>
</dbReference>
<dbReference type="GO" id="GO:0033214">
    <property type="term" value="P:siderophore-iron import into cell"/>
    <property type="evidence" value="ECO:0007669"/>
    <property type="project" value="TreeGrafter"/>
</dbReference>
<evidence type="ECO:0000256" key="8">
    <source>
        <dbReference type="SAM" id="Phobius"/>
    </source>
</evidence>
<dbReference type="FunFam" id="1.10.3470.10:FF:000001">
    <property type="entry name" value="Vitamin B12 ABC transporter permease BtuC"/>
    <property type="match status" value="1"/>
</dbReference>
<evidence type="ECO:0000256" key="2">
    <source>
        <dbReference type="ARBA" id="ARBA00007935"/>
    </source>
</evidence>
<dbReference type="CDD" id="cd06550">
    <property type="entry name" value="TM_ABC_iron-siderophores_like"/>
    <property type="match status" value="1"/>
</dbReference>
<sequence length="366" mass="38621">MSEGGHDLVENVIVETKSYNRNAIVIIGLVVALVIVFFLSLTVGAVPIGALDAFWIILEKLGLGTDFGDYAHQQEVVLMYIRLPRIVLGVIVGGALAITGAAMQGLFRNPLVEPGLVGVSSGAALFAVVTIVFSSVFGDEIASFLGAYMLPVASFIGGLLVTILAYRLSQRSGKTDIAVLILCGVAINALAGSLIGLAIFYADDEALRSFTFWSMGDLSGADWKSIGFVFLLVIVPCVVILRHSSELNAIALGEMEAYHLGINVEKIKRILVVCSAMAVGSCVALTGMIGFIGLVVPHIIRLALGADHRLVLPASILGGAVLLPVADMLARTIVYPAELPLGIVTSLVGAPFFMYLLVKTKKRNGI</sequence>
<dbReference type="Pfam" id="PF01032">
    <property type="entry name" value="FecCD"/>
    <property type="match status" value="1"/>
</dbReference>
<dbReference type="InterPro" id="IPR037294">
    <property type="entry name" value="ABC_BtuC-like"/>
</dbReference>
<protein>
    <submittedName>
        <fullName evidence="9">Iron complex transport system permease protein</fullName>
    </submittedName>
</protein>
<dbReference type="SUPFAM" id="SSF81345">
    <property type="entry name" value="ABC transporter involved in vitamin B12 uptake, BtuC"/>
    <property type="match status" value="1"/>
</dbReference>
<feature type="transmembrane region" description="Helical" evidence="8">
    <location>
        <begin position="339"/>
        <end position="358"/>
    </location>
</feature>